<dbReference type="GO" id="GO:0016075">
    <property type="term" value="P:rRNA catabolic process"/>
    <property type="evidence" value="ECO:0007669"/>
    <property type="project" value="TreeGrafter"/>
</dbReference>
<dbReference type="GO" id="GO:0006364">
    <property type="term" value="P:rRNA processing"/>
    <property type="evidence" value="ECO:0007669"/>
    <property type="project" value="UniProtKB-KW"/>
</dbReference>
<dbReference type="GO" id="GO:0000176">
    <property type="term" value="C:nuclear exosome (RNase complex)"/>
    <property type="evidence" value="ECO:0007669"/>
    <property type="project" value="TreeGrafter"/>
</dbReference>
<keyword evidence="4" id="KW-0963">Cytoplasm</keyword>
<evidence type="ECO:0000256" key="6">
    <source>
        <dbReference type="ARBA" id="ARBA00022835"/>
    </source>
</evidence>
<proteinExistence type="inferred from homology"/>
<comment type="similarity">
    <text evidence="3">Belongs to the RNase PH family.</text>
</comment>
<dbReference type="Proteomes" id="UP000308267">
    <property type="component" value="Unassembled WGS sequence"/>
</dbReference>
<dbReference type="InterPro" id="IPR001247">
    <property type="entry name" value="ExoRNase_PH_dom1"/>
</dbReference>
<dbReference type="EMBL" id="SJOL01008432">
    <property type="protein sequence ID" value="TGZ60326.1"/>
    <property type="molecule type" value="Genomic_DNA"/>
</dbReference>
<keyword evidence="6" id="KW-0271">Exosome</keyword>
<comment type="subcellular location">
    <subcellularLocation>
        <location evidence="2">Cytoplasm</location>
    </subcellularLocation>
    <subcellularLocation>
        <location evidence="1">Nucleus</location>
    </subcellularLocation>
</comment>
<dbReference type="Pfam" id="PF01138">
    <property type="entry name" value="RNase_PH"/>
    <property type="match status" value="1"/>
</dbReference>
<dbReference type="GO" id="GO:0003723">
    <property type="term" value="F:RNA binding"/>
    <property type="evidence" value="ECO:0007669"/>
    <property type="project" value="UniProtKB-KW"/>
</dbReference>
<sequence>MPVECFKLPSETVDLEVFTGKKISRESDFPPAIFFSLGLNPSADGSAYLEYGSVKACCSVNGPLEMRQDGQLITTLKFAPFITWQQPDQQTGVERRLSQLLLSSIEASVMLHCFPRGKYEVMVLILDNGGFPVDSVNTEDCLAAAITCSGLALTDASVQMYDTPVGVNVDLSTVVRPSSSVGHLCAAILPNLQQYSMLYTSDSCIRTGQDLREALKCAMNGGVQLATTIKQCLVRQINATA</sequence>
<dbReference type="SUPFAM" id="SSF55666">
    <property type="entry name" value="Ribonuclease PH domain 2-like"/>
    <property type="match status" value="1"/>
</dbReference>
<dbReference type="PANTHER" id="PTHR11953">
    <property type="entry name" value="EXOSOME COMPLEX COMPONENT"/>
    <property type="match status" value="1"/>
</dbReference>
<dbReference type="STRING" id="147828.A0A4S2LCE2"/>
<evidence type="ECO:0000313" key="10">
    <source>
        <dbReference type="EMBL" id="TGZ60326.1"/>
    </source>
</evidence>
<accession>A0A4S2LCE2</accession>
<dbReference type="SUPFAM" id="SSF54211">
    <property type="entry name" value="Ribosomal protein S5 domain 2-like"/>
    <property type="match status" value="1"/>
</dbReference>
<reference evidence="10 11" key="1">
    <citation type="journal article" date="2019" name="BMC Genomics">
        <title>New insights from Opisthorchis felineus genome: update on genomics of the epidemiologically important liver flukes.</title>
        <authorList>
            <person name="Ershov N.I."/>
            <person name="Mordvinov V.A."/>
            <person name="Prokhortchouk E.B."/>
            <person name="Pakharukova M.Y."/>
            <person name="Gunbin K.V."/>
            <person name="Ustyantsev K."/>
            <person name="Genaev M.A."/>
            <person name="Blinov A.G."/>
            <person name="Mazur A."/>
            <person name="Boulygina E."/>
            <person name="Tsygankova S."/>
            <person name="Khrameeva E."/>
            <person name="Chekanov N."/>
            <person name="Fan G."/>
            <person name="Xiao A."/>
            <person name="Zhang H."/>
            <person name="Xu X."/>
            <person name="Yang H."/>
            <person name="Solovyev V."/>
            <person name="Lee S.M."/>
            <person name="Liu X."/>
            <person name="Afonnikov D.A."/>
            <person name="Skryabin K.G."/>
        </authorList>
    </citation>
    <scope>NUCLEOTIDE SEQUENCE [LARGE SCALE GENOMIC DNA]</scope>
    <source>
        <strain evidence="10">AK-0245</strain>
        <tissue evidence="10">Whole organism</tissue>
    </source>
</reference>
<evidence type="ECO:0000313" key="11">
    <source>
        <dbReference type="Proteomes" id="UP000308267"/>
    </source>
</evidence>
<evidence type="ECO:0000256" key="7">
    <source>
        <dbReference type="ARBA" id="ARBA00022884"/>
    </source>
</evidence>
<gene>
    <name evidence="10" type="ORF">CRM22_008596</name>
</gene>
<dbReference type="Gene3D" id="3.30.230.70">
    <property type="entry name" value="GHMP Kinase, N-terminal domain"/>
    <property type="match status" value="1"/>
</dbReference>
<evidence type="ECO:0000256" key="5">
    <source>
        <dbReference type="ARBA" id="ARBA00022552"/>
    </source>
</evidence>
<dbReference type="OrthoDB" id="2504340at2759"/>
<keyword evidence="5" id="KW-0698">rRNA processing</keyword>
<dbReference type="GO" id="GO:0005730">
    <property type="term" value="C:nucleolus"/>
    <property type="evidence" value="ECO:0007669"/>
    <property type="project" value="TreeGrafter"/>
</dbReference>
<dbReference type="PANTHER" id="PTHR11953:SF2">
    <property type="entry name" value="EXOSOME COMPLEX COMPONENT MTR3"/>
    <property type="match status" value="1"/>
</dbReference>
<keyword evidence="8" id="KW-0539">Nucleus</keyword>
<dbReference type="GO" id="GO:0071051">
    <property type="term" value="P:poly(A)-dependent snoRNA 3'-end processing"/>
    <property type="evidence" value="ECO:0007669"/>
    <property type="project" value="TreeGrafter"/>
</dbReference>
<evidence type="ECO:0000259" key="9">
    <source>
        <dbReference type="Pfam" id="PF01138"/>
    </source>
</evidence>
<evidence type="ECO:0000256" key="4">
    <source>
        <dbReference type="ARBA" id="ARBA00022490"/>
    </source>
</evidence>
<keyword evidence="11" id="KW-1185">Reference proteome</keyword>
<dbReference type="InterPro" id="IPR027408">
    <property type="entry name" value="PNPase/RNase_PH_dom_sf"/>
</dbReference>
<evidence type="ECO:0000256" key="3">
    <source>
        <dbReference type="ARBA" id="ARBA00006678"/>
    </source>
</evidence>
<dbReference type="GO" id="GO:0034475">
    <property type="term" value="P:U4 snRNA 3'-end processing"/>
    <property type="evidence" value="ECO:0007669"/>
    <property type="project" value="TreeGrafter"/>
</dbReference>
<evidence type="ECO:0000256" key="2">
    <source>
        <dbReference type="ARBA" id="ARBA00004496"/>
    </source>
</evidence>
<dbReference type="GO" id="GO:0000177">
    <property type="term" value="C:cytoplasmic exosome (RNase complex)"/>
    <property type="evidence" value="ECO:0007669"/>
    <property type="project" value="TreeGrafter"/>
</dbReference>
<dbReference type="InterPro" id="IPR036345">
    <property type="entry name" value="ExoRNase_PH_dom2_sf"/>
</dbReference>
<protein>
    <recommendedName>
        <fullName evidence="9">Exoribonuclease phosphorolytic domain-containing protein</fullName>
    </recommendedName>
</protein>
<keyword evidence="7" id="KW-0694">RNA-binding</keyword>
<evidence type="ECO:0000256" key="1">
    <source>
        <dbReference type="ARBA" id="ARBA00004123"/>
    </source>
</evidence>
<dbReference type="InterPro" id="IPR050080">
    <property type="entry name" value="RNase_PH"/>
</dbReference>
<organism evidence="10 11">
    <name type="scientific">Opisthorchis felineus</name>
    <dbReference type="NCBI Taxonomy" id="147828"/>
    <lineage>
        <taxon>Eukaryota</taxon>
        <taxon>Metazoa</taxon>
        <taxon>Spiralia</taxon>
        <taxon>Lophotrochozoa</taxon>
        <taxon>Platyhelminthes</taxon>
        <taxon>Trematoda</taxon>
        <taxon>Digenea</taxon>
        <taxon>Opisthorchiida</taxon>
        <taxon>Opisthorchiata</taxon>
        <taxon>Opisthorchiidae</taxon>
        <taxon>Opisthorchis</taxon>
    </lineage>
</organism>
<dbReference type="AlphaFoldDB" id="A0A4S2LCE2"/>
<dbReference type="GO" id="GO:0071028">
    <property type="term" value="P:nuclear mRNA surveillance"/>
    <property type="evidence" value="ECO:0007669"/>
    <property type="project" value="TreeGrafter"/>
</dbReference>
<comment type="caution">
    <text evidence="10">The sequence shown here is derived from an EMBL/GenBank/DDBJ whole genome shotgun (WGS) entry which is preliminary data.</text>
</comment>
<name>A0A4S2LCE2_OPIFE</name>
<dbReference type="InterPro" id="IPR020568">
    <property type="entry name" value="Ribosomal_Su5_D2-typ_SF"/>
</dbReference>
<feature type="domain" description="Exoribonuclease phosphorolytic" evidence="9">
    <location>
        <begin position="33"/>
        <end position="158"/>
    </location>
</feature>
<evidence type="ECO:0000256" key="8">
    <source>
        <dbReference type="ARBA" id="ARBA00023242"/>
    </source>
</evidence>